<dbReference type="RefSeq" id="WP_238894342.1">
    <property type="nucleotide sequence ID" value="NZ_JAKOGG010000001.1"/>
</dbReference>
<evidence type="ECO:0000313" key="2">
    <source>
        <dbReference type="Proteomes" id="UP001201549"/>
    </source>
</evidence>
<reference evidence="1 2" key="1">
    <citation type="submission" date="2022-02" db="EMBL/GenBank/DDBJ databases">
        <authorList>
            <person name="Zhuang L."/>
        </authorList>
    </citation>
    <scope>NUCLEOTIDE SEQUENCE [LARGE SCALE GENOMIC DNA]</scope>
    <source>
        <strain evidence="1 2">C32</strain>
    </source>
</reference>
<dbReference type="PANTHER" id="PTHR33973:SF4">
    <property type="entry name" value="OS07G0153300 PROTEIN"/>
    <property type="match status" value="1"/>
</dbReference>
<dbReference type="PANTHER" id="PTHR33973">
    <property type="entry name" value="OS07G0153300 PROTEIN"/>
    <property type="match status" value="1"/>
</dbReference>
<dbReference type="EMBL" id="JAKOGG010000001">
    <property type="protein sequence ID" value="MCS4554981.1"/>
    <property type="molecule type" value="Genomic_DNA"/>
</dbReference>
<proteinExistence type="predicted"/>
<accession>A0ABT2FFK0</accession>
<dbReference type="Pfam" id="PF07103">
    <property type="entry name" value="DUF1365"/>
    <property type="match status" value="1"/>
</dbReference>
<organism evidence="1 2">
    <name type="scientific">Shewanella electrica</name>
    <dbReference type="NCBI Taxonomy" id="515560"/>
    <lineage>
        <taxon>Bacteria</taxon>
        <taxon>Pseudomonadati</taxon>
        <taxon>Pseudomonadota</taxon>
        <taxon>Gammaproteobacteria</taxon>
        <taxon>Alteromonadales</taxon>
        <taxon>Shewanellaceae</taxon>
        <taxon>Shewanella</taxon>
    </lineage>
</organism>
<name>A0ABT2FFK0_9GAMM</name>
<reference evidence="2" key="2">
    <citation type="submission" date="2023-07" db="EMBL/GenBank/DDBJ databases">
        <title>Shewanella mangrovi sp. nov., an acetaldehyde- degrading bacterium isolated from mangrove sediment.</title>
        <authorList>
            <person name="Liu Y."/>
        </authorList>
    </citation>
    <scope>NUCLEOTIDE SEQUENCE [LARGE SCALE GENOMIC DNA]</scope>
    <source>
        <strain evidence="2">C32</strain>
    </source>
</reference>
<protein>
    <submittedName>
        <fullName evidence="1">DUF1365 domain-containing protein</fullName>
    </submittedName>
</protein>
<dbReference type="Proteomes" id="UP001201549">
    <property type="component" value="Unassembled WGS sequence"/>
</dbReference>
<comment type="caution">
    <text evidence="1">The sequence shown here is derived from an EMBL/GenBank/DDBJ whole genome shotgun (WGS) entry which is preliminary data.</text>
</comment>
<sequence>MTDISSGFYLGEVRHQRQEVVRHQFRYPFGLALLNLDELPQLYQLSRWFGPERWRPLSFNPDVHLTDGLTEPPQRSVAALKQRVQQRVIALGGGEVEQVFFAGQLCHFGVYFSPVNFFYCVAEQQLRWILAEVSNTPWNERHYYLVPFASRDITPKDFHVSPFMDSRMGYRWHFNVPNEQLQCVIRNVRPAVDTDSGKTCFSASMLLTRQLMSAQAIRRYVLRFPLMTLRIVALIYWQAFKLWRYKVPFVAHPNYSNAKESSHATKRD</sequence>
<keyword evidence="2" id="KW-1185">Reference proteome</keyword>
<dbReference type="InterPro" id="IPR010775">
    <property type="entry name" value="DUF1365"/>
</dbReference>
<gene>
    <name evidence="1" type="ORF">L9G74_00840</name>
</gene>
<evidence type="ECO:0000313" key="1">
    <source>
        <dbReference type="EMBL" id="MCS4554981.1"/>
    </source>
</evidence>